<dbReference type="GO" id="GO:0004523">
    <property type="term" value="F:RNA-DNA hybrid ribonuclease activity"/>
    <property type="evidence" value="ECO:0007669"/>
    <property type="project" value="InterPro"/>
</dbReference>
<sequence length="495" mass="56435">MLLVISLLDDLDVDVARLIVCGDSNLVIRQMRGEMDCKSPGLKLLRAQAWNALRGWPQHEFLHIRRDWNVSADMLAGQALQRQQDKNSYNMGELEDLRTLHRLGEVVRPTTHDAEGDDHVLKAETRGLDDPVSEAETRDLDDVGRGTKKVCPVITRSRDAQNPAPRRPLEVLKVLEVQRLRLDRVCTAQEEEAWIANLKKFLDGDISGLSRREAKNCPKIAEQYEVGESGLLYYHVRGSEAAENRDTIMKLVVPETLREDVLHHYHASLEGGHQGIGRTYQRIRRHFHWPGLFKSVQRHVGECVDCETGKGRPTIRGESPGNIVEIYPFQVVAMDHIPSLPASHKDNTELLVWVDLFTGFVIAKASASRTAQTVAESYEEAVFRRFGASEAIRHDREPGFMSDFFKAFNAFNKLMDQRQRATLAYRPQANGTAERMVQTITRAIKMYIADIDQRDWDQYAERLTYALNTAHDRTMNETPFFLVHGWDPRSTLEAT</sequence>
<dbReference type="InterPro" id="IPR036397">
    <property type="entry name" value="RNaseH_sf"/>
</dbReference>
<dbReference type="InterPro" id="IPR012337">
    <property type="entry name" value="RNaseH-like_sf"/>
</dbReference>
<dbReference type="Pfam" id="PF17921">
    <property type="entry name" value="Integrase_H2C2"/>
    <property type="match status" value="1"/>
</dbReference>
<dbReference type="Gene3D" id="3.30.420.10">
    <property type="entry name" value="Ribonuclease H-like superfamily/Ribonuclease H"/>
    <property type="match status" value="2"/>
</dbReference>
<dbReference type="OrthoDB" id="112487at2759"/>
<dbReference type="AlphaFoldDB" id="A0A225ULN4"/>
<proteinExistence type="predicted"/>
<dbReference type="STRING" id="4795.A0A225ULN4"/>
<keyword evidence="2" id="KW-0695">RNA-directed DNA polymerase</keyword>
<comment type="caution">
    <text evidence="2">The sequence shown here is derived from an EMBL/GenBank/DDBJ whole genome shotgun (WGS) entry which is preliminary data.</text>
</comment>
<dbReference type="PANTHER" id="PTHR37984">
    <property type="entry name" value="PROTEIN CBG26694"/>
    <property type="match status" value="1"/>
</dbReference>
<keyword evidence="2" id="KW-0548">Nucleotidyltransferase</keyword>
<keyword evidence="3" id="KW-1185">Reference proteome</keyword>
<protein>
    <submittedName>
        <fullName evidence="2">Reverse transcriptase</fullName>
    </submittedName>
</protein>
<evidence type="ECO:0000259" key="1">
    <source>
        <dbReference type="PROSITE" id="PS50994"/>
    </source>
</evidence>
<dbReference type="Gene3D" id="1.10.340.70">
    <property type="match status" value="1"/>
</dbReference>
<gene>
    <name evidence="2" type="ORF">PHMEG_00036342</name>
</gene>
<dbReference type="PANTHER" id="PTHR37984:SF5">
    <property type="entry name" value="PROTEIN NYNRIN-LIKE"/>
    <property type="match status" value="1"/>
</dbReference>
<dbReference type="EMBL" id="NBNE01015008">
    <property type="protein sequence ID" value="OWY94044.1"/>
    <property type="molecule type" value="Genomic_DNA"/>
</dbReference>
<feature type="domain" description="Integrase catalytic" evidence="1">
    <location>
        <begin position="324"/>
        <end position="487"/>
    </location>
</feature>
<feature type="non-terminal residue" evidence="2">
    <location>
        <position position="1"/>
    </location>
</feature>
<dbReference type="InterPro" id="IPR001584">
    <property type="entry name" value="Integrase_cat-core"/>
</dbReference>
<dbReference type="SUPFAM" id="SSF53098">
    <property type="entry name" value="Ribonuclease H-like"/>
    <property type="match status" value="2"/>
</dbReference>
<dbReference type="PROSITE" id="PS50994">
    <property type="entry name" value="INTEGRASE"/>
    <property type="match status" value="1"/>
</dbReference>
<evidence type="ECO:0000313" key="2">
    <source>
        <dbReference type="EMBL" id="OWY94044.1"/>
    </source>
</evidence>
<dbReference type="Proteomes" id="UP000198211">
    <property type="component" value="Unassembled WGS sequence"/>
</dbReference>
<dbReference type="FunFam" id="1.10.340.70:FF:000001">
    <property type="entry name" value="Retrovirus-related Pol polyprotein from transposon gypsy-like Protein"/>
    <property type="match status" value="1"/>
</dbReference>
<dbReference type="Pfam" id="PF13456">
    <property type="entry name" value="RVT_3"/>
    <property type="match status" value="1"/>
</dbReference>
<reference evidence="3" key="1">
    <citation type="submission" date="2017-03" db="EMBL/GenBank/DDBJ databases">
        <title>Phytopthora megakarya and P. palmivora, two closely related causual agents of cacao black pod achieved similar genome size and gene model numbers by different mechanisms.</title>
        <authorList>
            <person name="Ali S."/>
            <person name="Shao J."/>
            <person name="Larry D.J."/>
            <person name="Kronmiller B."/>
            <person name="Shen D."/>
            <person name="Strem M.D."/>
            <person name="Melnick R.L."/>
            <person name="Guiltinan M.J."/>
            <person name="Tyler B.M."/>
            <person name="Meinhardt L.W."/>
            <person name="Bailey B.A."/>
        </authorList>
    </citation>
    <scope>NUCLEOTIDE SEQUENCE [LARGE SCALE GENOMIC DNA]</scope>
    <source>
        <strain evidence="3">zdho120</strain>
    </source>
</reference>
<dbReference type="InterPro" id="IPR041588">
    <property type="entry name" value="Integrase_H2C2"/>
</dbReference>
<dbReference type="GO" id="GO:0003964">
    <property type="term" value="F:RNA-directed DNA polymerase activity"/>
    <property type="evidence" value="ECO:0007669"/>
    <property type="project" value="UniProtKB-KW"/>
</dbReference>
<accession>A0A225ULN4</accession>
<evidence type="ECO:0000313" key="3">
    <source>
        <dbReference type="Proteomes" id="UP000198211"/>
    </source>
</evidence>
<dbReference type="GO" id="GO:0015074">
    <property type="term" value="P:DNA integration"/>
    <property type="evidence" value="ECO:0007669"/>
    <property type="project" value="InterPro"/>
</dbReference>
<dbReference type="InterPro" id="IPR050951">
    <property type="entry name" value="Retrovirus_Pol_polyprotein"/>
</dbReference>
<dbReference type="GO" id="GO:0003676">
    <property type="term" value="F:nucleic acid binding"/>
    <property type="evidence" value="ECO:0007669"/>
    <property type="project" value="InterPro"/>
</dbReference>
<name>A0A225ULN4_9STRA</name>
<organism evidence="2 3">
    <name type="scientific">Phytophthora megakarya</name>
    <dbReference type="NCBI Taxonomy" id="4795"/>
    <lineage>
        <taxon>Eukaryota</taxon>
        <taxon>Sar</taxon>
        <taxon>Stramenopiles</taxon>
        <taxon>Oomycota</taxon>
        <taxon>Peronosporomycetes</taxon>
        <taxon>Peronosporales</taxon>
        <taxon>Peronosporaceae</taxon>
        <taxon>Phytophthora</taxon>
    </lineage>
</organism>
<dbReference type="InterPro" id="IPR002156">
    <property type="entry name" value="RNaseH_domain"/>
</dbReference>
<keyword evidence="2" id="KW-0808">Transferase</keyword>